<keyword evidence="2" id="KW-1185">Reference proteome</keyword>
<dbReference type="Proteomes" id="UP000198828">
    <property type="component" value="Unassembled WGS sequence"/>
</dbReference>
<dbReference type="OrthoDB" id="10000716at2"/>
<proteinExistence type="predicted"/>
<dbReference type="EMBL" id="FNNG01000005">
    <property type="protein sequence ID" value="SDW89900.1"/>
    <property type="molecule type" value="Genomic_DNA"/>
</dbReference>
<evidence type="ECO:0000313" key="2">
    <source>
        <dbReference type="Proteomes" id="UP000198828"/>
    </source>
</evidence>
<accession>A0A1H2XAN7</accession>
<sequence>MRVIDDFSNRGNIEPNAGCICNRELDNHTDVRGWWDPIIRCKASCIGETNKNANKNCAKTETRTG</sequence>
<gene>
    <name evidence="1" type="ORF">SAMN05660923_01391</name>
</gene>
<evidence type="ECO:0000313" key="1">
    <source>
        <dbReference type="EMBL" id="SDW89900.1"/>
    </source>
</evidence>
<reference evidence="1 2" key="1">
    <citation type="submission" date="2016-10" db="EMBL/GenBank/DDBJ databases">
        <authorList>
            <person name="de Groot N.N."/>
        </authorList>
    </citation>
    <scope>NUCLEOTIDE SEQUENCE [LARGE SCALE GENOMIC DNA]</scope>
    <source>
        <strain evidence="1 2">DSM 23310</strain>
    </source>
</reference>
<organism evidence="1 2">
    <name type="scientific">Tepidimicrobium xylanilyticum</name>
    <dbReference type="NCBI Taxonomy" id="1123352"/>
    <lineage>
        <taxon>Bacteria</taxon>
        <taxon>Bacillati</taxon>
        <taxon>Bacillota</taxon>
        <taxon>Tissierellia</taxon>
        <taxon>Tissierellales</taxon>
        <taxon>Tepidimicrobiaceae</taxon>
        <taxon>Tepidimicrobium</taxon>
    </lineage>
</organism>
<name>A0A1H2XAN7_9FIRM</name>
<protein>
    <submittedName>
        <fullName evidence="1">Uncharacterized protein</fullName>
    </submittedName>
</protein>
<dbReference type="RefSeq" id="WP_093752169.1">
    <property type="nucleotide sequence ID" value="NZ_BSYN01000007.1"/>
</dbReference>
<dbReference type="AlphaFoldDB" id="A0A1H2XAN7"/>